<dbReference type="InterPro" id="IPR008265">
    <property type="entry name" value="Lipase_GDSL_AS"/>
</dbReference>
<dbReference type="KEGG" id="mbry:B1812_07330"/>
<dbReference type="InterPro" id="IPR051532">
    <property type="entry name" value="Ester_Hydrolysis_Enzymes"/>
</dbReference>
<dbReference type="Pfam" id="PF13472">
    <property type="entry name" value="Lipase_GDSL_2"/>
    <property type="match status" value="1"/>
</dbReference>
<feature type="chain" id="PRO_5010889274" description="SGNH hydrolase-type esterase domain-containing protein" evidence="1">
    <location>
        <begin position="38"/>
        <end position="247"/>
    </location>
</feature>
<protein>
    <recommendedName>
        <fullName evidence="2">SGNH hydrolase-type esterase domain-containing protein</fullName>
    </recommendedName>
</protein>
<evidence type="ECO:0000313" key="4">
    <source>
        <dbReference type="Proteomes" id="UP000193978"/>
    </source>
</evidence>
<dbReference type="PANTHER" id="PTHR30383:SF24">
    <property type="entry name" value="THIOESTERASE 1_PROTEASE 1_LYSOPHOSPHOLIPASE L1"/>
    <property type="match status" value="1"/>
</dbReference>
<dbReference type="PROSITE" id="PS01098">
    <property type="entry name" value="LIPASE_GDSL_SER"/>
    <property type="match status" value="1"/>
</dbReference>
<gene>
    <name evidence="3" type="ORF">B1812_07330</name>
</gene>
<evidence type="ECO:0000313" key="3">
    <source>
        <dbReference type="EMBL" id="ARN83466.1"/>
    </source>
</evidence>
<accession>A0A1W6N0Z7</accession>
<dbReference type="STRING" id="655015.B1812_07330"/>
<dbReference type="Gene3D" id="3.40.50.1110">
    <property type="entry name" value="SGNH hydrolase"/>
    <property type="match status" value="1"/>
</dbReference>
<dbReference type="GO" id="GO:0006629">
    <property type="term" value="P:lipid metabolic process"/>
    <property type="evidence" value="ECO:0007669"/>
    <property type="project" value="InterPro"/>
</dbReference>
<dbReference type="Proteomes" id="UP000193978">
    <property type="component" value="Chromosome"/>
</dbReference>
<dbReference type="GO" id="GO:0004622">
    <property type="term" value="F:phosphatidylcholine lysophospholipase activity"/>
    <property type="evidence" value="ECO:0007669"/>
    <property type="project" value="TreeGrafter"/>
</dbReference>
<feature type="domain" description="SGNH hydrolase-type esterase" evidence="2">
    <location>
        <begin position="61"/>
        <end position="219"/>
    </location>
</feature>
<organism evidence="3 4">
    <name type="scientific">Methylocystis bryophila</name>
    <dbReference type="NCBI Taxonomy" id="655015"/>
    <lineage>
        <taxon>Bacteria</taxon>
        <taxon>Pseudomonadati</taxon>
        <taxon>Pseudomonadota</taxon>
        <taxon>Alphaproteobacteria</taxon>
        <taxon>Hyphomicrobiales</taxon>
        <taxon>Methylocystaceae</taxon>
        <taxon>Methylocystis</taxon>
    </lineage>
</organism>
<dbReference type="InterPro" id="IPR013830">
    <property type="entry name" value="SGNH_hydro"/>
</dbReference>
<feature type="signal peptide" evidence="1">
    <location>
        <begin position="1"/>
        <end position="37"/>
    </location>
</feature>
<keyword evidence="1" id="KW-0732">Signal</keyword>
<dbReference type="CDD" id="cd01822">
    <property type="entry name" value="Lysophospholipase_L1_like"/>
    <property type="match status" value="1"/>
</dbReference>
<dbReference type="PANTHER" id="PTHR30383">
    <property type="entry name" value="THIOESTERASE 1/PROTEASE 1/LYSOPHOSPHOLIPASE L1"/>
    <property type="match status" value="1"/>
</dbReference>
<sequence length="247" mass="26229">MWAFKRSARSYAALRAAFQAVSYVLCLGVLLPPAVAAAECADAPPFLGLDRKCVETLTVVAFGDSLTAGFQLPSAQAFPAQLERRLVADGFPVRVVNAGVSGDTTADGLARLDYALSEKPDLVILELGANDMLRGVDPKLTRQNLEKMLAAIKEKGAAILLAGMKASGNYGDAYRTQFDAIYPGLARAQSLPLYPFFLDGLDKDAALLQKDGLHPTAEGVGRIVAGVAPAVEESLREIMIARAKKAH</sequence>
<dbReference type="SUPFAM" id="SSF52266">
    <property type="entry name" value="SGNH hydrolase"/>
    <property type="match status" value="1"/>
</dbReference>
<proteinExistence type="predicted"/>
<evidence type="ECO:0000259" key="2">
    <source>
        <dbReference type="Pfam" id="PF13472"/>
    </source>
</evidence>
<dbReference type="AlphaFoldDB" id="A0A1W6N0Z7"/>
<evidence type="ECO:0000256" key="1">
    <source>
        <dbReference type="SAM" id="SignalP"/>
    </source>
</evidence>
<keyword evidence="4" id="KW-1185">Reference proteome</keyword>
<dbReference type="EMBL" id="CP019948">
    <property type="protein sequence ID" value="ARN83466.1"/>
    <property type="molecule type" value="Genomic_DNA"/>
</dbReference>
<dbReference type="InterPro" id="IPR036514">
    <property type="entry name" value="SGNH_hydro_sf"/>
</dbReference>
<name>A0A1W6N0Z7_9HYPH</name>
<reference evidence="3 4" key="1">
    <citation type="submission" date="2017-02" db="EMBL/GenBank/DDBJ databases">
        <authorList>
            <person name="Peterson S.W."/>
        </authorList>
    </citation>
    <scope>NUCLEOTIDE SEQUENCE [LARGE SCALE GENOMIC DNA]</scope>
    <source>
        <strain evidence="3 4">S285</strain>
    </source>
</reference>